<dbReference type="InterPro" id="IPR036374">
    <property type="entry name" value="OxRdtase_Mopterin-bd_sf"/>
</dbReference>
<dbReference type="Proteomes" id="UP001375370">
    <property type="component" value="Chromosome"/>
</dbReference>
<dbReference type="RefSeq" id="WP_338738382.1">
    <property type="nucleotide sequence ID" value="NZ_CP146612.1"/>
</dbReference>
<keyword evidence="3" id="KW-1185">Reference proteome</keyword>
<gene>
    <name evidence="2" type="ORF">V8247_02345</name>
</gene>
<dbReference type="CDD" id="cd00321">
    <property type="entry name" value="SO_family_Moco"/>
    <property type="match status" value="1"/>
</dbReference>
<organism evidence="2 3">
    <name type="scientific">Candidatus Dehalogenimonas loeffleri</name>
    <dbReference type="NCBI Taxonomy" id="3127115"/>
    <lineage>
        <taxon>Bacteria</taxon>
        <taxon>Bacillati</taxon>
        <taxon>Chloroflexota</taxon>
        <taxon>Dehalococcoidia</taxon>
        <taxon>Dehalococcoidales</taxon>
        <taxon>Dehalococcoidaceae</taxon>
        <taxon>Dehalogenimonas</taxon>
    </lineage>
</organism>
<evidence type="ECO:0000259" key="1">
    <source>
        <dbReference type="Pfam" id="PF00174"/>
    </source>
</evidence>
<dbReference type="Pfam" id="PF00174">
    <property type="entry name" value="Oxidored_molyb"/>
    <property type="match status" value="1"/>
</dbReference>
<reference evidence="2 3" key="1">
    <citation type="submission" date="2024-03" db="EMBL/GenBank/DDBJ databases">
        <title>A Dehalogenimonas Isolated from Estuarine Sediments Dihaloeliminates Chlorinated Alkanes.</title>
        <authorList>
            <person name="Yang Y."/>
            <person name="Wang H."/>
        </authorList>
    </citation>
    <scope>NUCLEOTIDE SEQUENCE [LARGE SCALE GENOMIC DNA]</scope>
    <source>
        <strain evidence="2 3">W</strain>
    </source>
</reference>
<dbReference type="EMBL" id="CP146612">
    <property type="protein sequence ID" value="WWX25831.1"/>
    <property type="molecule type" value="Genomic_DNA"/>
</dbReference>
<feature type="domain" description="Oxidoreductase molybdopterin-binding" evidence="1">
    <location>
        <begin position="60"/>
        <end position="206"/>
    </location>
</feature>
<accession>A0ABZ2J9Q0</accession>
<proteinExistence type="predicted"/>
<evidence type="ECO:0000313" key="2">
    <source>
        <dbReference type="EMBL" id="WWX25831.1"/>
    </source>
</evidence>
<dbReference type="Gene3D" id="3.90.420.10">
    <property type="entry name" value="Oxidoreductase, molybdopterin-binding domain"/>
    <property type="match status" value="1"/>
</dbReference>
<dbReference type="PANTHER" id="PTHR43032:SF2">
    <property type="entry name" value="BLL0505 PROTEIN"/>
    <property type="match status" value="1"/>
</dbReference>
<dbReference type="InterPro" id="IPR000572">
    <property type="entry name" value="OxRdtase_Mopterin-bd_dom"/>
</dbReference>
<name>A0ABZ2J9Q0_9CHLR</name>
<dbReference type="PROSITE" id="PS51257">
    <property type="entry name" value="PROKAR_LIPOPROTEIN"/>
    <property type="match status" value="1"/>
</dbReference>
<protein>
    <submittedName>
        <fullName evidence="2">Molybdopterin-dependent oxidoreductase</fullName>
    </submittedName>
</protein>
<dbReference type="SUPFAM" id="SSF56524">
    <property type="entry name" value="Oxidoreductase molybdopterin-binding domain"/>
    <property type="match status" value="1"/>
</dbReference>
<sequence length="223" mass="24611">MSINRDKLGLFLSFFLIGSLVLVGCGEEYVPPAGEVEATEFQGVELTPMRLQGNNALAGTQSIDRESYVLTVNGLTDNAVTLSYQDLLDLPQQSRLITLHCVEGWEFVAKVTGPTMASIFALAGVKAEADTVIFYTTDVPEGYTSLELAYIQSQDIMLALKINDLTLPPSRGFPFQVVAVGKYGYKWAKWVTRIELSTDTAFRGYWESRGFNNNADITGPRFD</sequence>
<dbReference type="PANTHER" id="PTHR43032">
    <property type="entry name" value="PROTEIN-METHIONINE-SULFOXIDE REDUCTASE"/>
    <property type="match status" value="1"/>
</dbReference>
<evidence type="ECO:0000313" key="3">
    <source>
        <dbReference type="Proteomes" id="UP001375370"/>
    </source>
</evidence>